<keyword evidence="8 9" id="KW-0961">Cell wall biogenesis/degradation</keyword>
<protein>
    <submittedName>
        <fullName evidence="11">L,D-transpeptidase/peptidoglycan binding protein</fullName>
    </submittedName>
</protein>
<evidence type="ECO:0000256" key="5">
    <source>
        <dbReference type="ARBA" id="ARBA00022801"/>
    </source>
</evidence>
<comment type="pathway">
    <text evidence="1 9">Cell wall biogenesis; peptidoglycan biosynthesis.</text>
</comment>
<evidence type="ECO:0000256" key="3">
    <source>
        <dbReference type="ARBA" id="ARBA00022676"/>
    </source>
</evidence>
<dbReference type="InterPro" id="IPR022029">
    <property type="entry name" value="YoaR-like_PG-bd"/>
</dbReference>
<dbReference type="PANTHER" id="PTHR30582:SF24">
    <property type="entry name" value="L,D-TRANSPEPTIDASE ERFK_SRFK-RELATED"/>
    <property type="match status" value="1"/>
</dbReference>
<dbReference type="RefSeq" id="WP_318598215.1">
    <property type="nucleotide sequence ID" value="NZ_JAWSTH010000042.1"/>
</dbReference>
<evidence type="ECO:0000256" key="7">
    <source>
        <dbReference type="ARBA" id="ARBA00022984"/>
    </source>
</evidence>
<reference evidence="12" key="1">
    <citation type="submission" date="2023-07" db="EMBL/GenBank/DDBJ databases">
        <title>Conexibacter stalactiti sp. nov., isolated from stalactites in a lava cave and emended description of the genus Conexibacter.</title>
        <authorList>
            <person name="Lee S.D."/>
        </authorList>
    </citation>
    <scope>NUCLEOTIDE SEQUENCE [LARGE SCALE GENOMIC DNA]</scope>
    <source>
        <strain evidence="12">KCTC 39840</strain>
    </source>
</reference>
<dbReference type="CDD" id="cd16913">
    <property type="entry name" value="YkuD_like"/>
    <property type="match status" value="1"/>
</dbReference>
<keyword evidence="12" id="KW-1185">Reference proteome</keyword>
<comment type="caution">
    <text evidence="11">The sequence shown here is derived from an EMBL/GenBank/DDBJ whole genome shotgun (WGS) entry which is preliminary data.</text>
</comment>
<dbReference type="PANTHER" id="PTHR30582">
    <property type="entry name" value="L,D-TRANSPEPTIDASE"/>
    <property type="match status" value="1"/>
</dbReference>
<evidence type="ECO:0000256" key="2">
    <source>
        <dbReference type="ARBA" id="ARBA00005992"/>
    </source>
</evidence>
<dbReference type="Pfam" id="PF12229">
    <property type="entry name" value="PG_binding_4"/>
    <property type="match status" value="1"/>
</dbReference>
<keyword evidence="6 9" id="KW-0133">Cell shape</keyword>
<organism evidence="11 12">
    <name type="scientific">Conexibacter stalactiti</name>
    <dbReference type="NCBI Taxonomy" id="1940611"/>
    <lineage>
        <taxon>Bacteria</taxon>
        <taxon>Bacillati</taxon>
        <taxon>Actinomycetota</taxon>
        <taxon>Thermoleophilia</taxon>
        <taxon>Solirubrobacterales</taxon>
        <taxon>Conexibacteraceae</taxon>
        <taxon>Conexibacter</taxon>
    </lineage>
</organism>
<evidence type="ECO:0000313" key="11">
    <source>
        <dbReference type="EMBL" id="MDW5595871.1"/>
    </source>
</evidence>
<evidence type="ECO:0000259" key="10">
    <source>
        <dbReference type="PROSITE" id="PS52029"/>
    </source>
</evidence>
<dbReference type="Proteomes" id="UP001284601">
    <property type="component" value="Unassembled WGS sequence"/>
</dbReference>
<proteinExistence type="inferred from homology"/>
<evidence type="ECO:0000256" key="4">
    <source>
        <dbReference type="ARBA" id="ARBA00022679"/>
    </source>
</evidence>
<keyword evidence="4" id="KW-0808">Transferase</keyword>
<evidence type="ECO:0000256" key="8">
    <source>
        <dbReference type="ARBA" id="ARBA00023316"/>
    </source>
</evidence>
<dbReference type="InterPro" id="IPR005490">
    <property type="entry name" value="LD_TPept_cat_dom"/>
</dbReference>
<evidence type="ECO:0000256" key="6">
    <source>
        <dbReference type="ARBA" id="ARBA00022960"/>
    </source>
</evidence>
<comment type="similarity">
    <text evidence="2">Belongs to the YkuD family.</text>
</comment>
<dbReference type="InterPro" id="IPR050979">
    <property type="entry name" value="LD-transpeptidase"/>
</dbReference>
<accession>A0ABU4HRE8</accession>
<dbReference type="SUPFAM" id="SSF141523">
    <property type="entry name" value="L,D-transpeptidase catalytic domain-like"/>
    <property type="match status" value="1"/>
</dbReference>
<gene>
    <name evidence="11" type="ORF">R7226_16095</name>
</gene>
<keyword evidence="3" id="KW-0328">Glycosyltransferase</keyword>
<feature type="domain" description="L,D-TPase catalytic" evidence="10">
    <location>
        <begin position="217"/>
        <end position="345"/>
    </location>
</feature>
<dbReference type="InterPro" id="IPR038063">
    <property type="entry name" value="Transpep_catalytic_dom"/>
</dbReference>
<keyword evidence="7 9" id="KW-0573">Peptidoglycan synthesis</keyword>
<dbReference type="Pfam" id="PF03734">
    <property type="entry name" value="YkuD"/>
    <property type="match status" value="1"/>
</dbReference>
<feature type="active site" description="Nucleophile" evidence="9">
    <location>
        <position position="321"/>
    </location>
</feature>
<dbReference type="PROSITE" id="PS52029">
    <property type="entry name" value="LD_TPASE"/>
    <property type="match status" value="1"/>
</dbReference>
<evidence type="ECO:0000256" key="9">
    <source>
        <dbReference type="PROSITE-ProRule" id="PRU01373"/>
    </source>
</evidence>
<feature type="active site" description="Proton donor/acceptor" evidence="9">
    <location>
        <position position="305"/>
    </location>
</feature>
<dbReference type="EMBL" id="JAWSTH010000042">
    <property type="protein sequence ID" value="MDW5595871.1"/>
    <property type="molecule type" value="Genomic_DNA"/>
</dbReference>
<evidence type="ECO:0000313" key="12">
    <source>
        <dbReference type="Proteomes" id="UP001284601"/>
    </source>
</evidence>
<sequence>MRSRRFLIVAGLVAVLLVGAVGAYAYDHSQRDTIADGVVVGGVELGGLKPAAARDKLADELHRRLARPVVVTFERKRYVLSPRVARVRAQYRAMVGDALAVSREGSIFARVSRSVTGGTVDERVRARIAFDDRAVDRFVAETVRALDRPPKDATVSFSGSSLGEVEGQDGVTVDARRLRRAVARELGTVGGSRTIEAQAEVVRPKVSTAQLAQEYPTVITVDRANFKLYLWKDLRVAKEYTVAIGAVGLDTPEGLYAIQNKAVDPVWSVPNSAWAGDLAGTTVPPGPSNPIKARWMGIFDGAGIHGTDAVYSLGTAASHGCVRMAIPDVVELYDLTPVDTPIYIA</sequence>
<evidence type="ECO:0000256" key="1">
    <source>
        <dbReference type="ARBA" id="ARBA00004752"/>
    </source>
</evidence>
<keyword evidence="5" id="KW-0378">Hydrolase</keyword>
<dbReference type="Gene3D" id="2.40.440.10">
    <property type="entry name" value="L,D-transpeptidase catalytic domain-like"/>
    <property type="match status" value="1"/>
</dbReference>
<name>A0ABU4HRE8_9ACTN</name>